<organism evidence="1 2">
    <name type="scientific">Rhizobium lentis</name>
    <dbReference type="NCBI Taxonomy" id="1138194"/>
    <lineage>
        <taxon>Bacteria</taxon>
        <taxon>Pseudomonadati</taxon>
        <taxon>Pseudomonadota</taxon>
        <taxon>Alphaproteobacteria</taxon>
        <taxon>Hyphomicrobiales</taxon>
        <taxon>Rhizobiaceae</taxon>
        <taxon>Rhizobium/Agrobacterium group</taxon>
        <taxon>Rhizobium</taxon>
    </lineage>
</organism>
<evidence type="ECO:0000313" key="1">
    <source>
        <dbReference type="EMBL" id="MBB5560661.1"/>
    </source>
</evidence>
<evidence type="ECO:0008006" key="3">
    <source>
        <dbReference type="Google" id="ProtNLM"/>
    </source>
</evidence>
<gene>
    <name evidence="1" type="ORF">GGI59_002323</name>
</gene>
<keyword evidence="2" id="KW-1185">Reference proteome</keyword>
<dbReference type="RefSeq" id="WP_183916031.1">
    <property type="nucleotide sequence ID" value="NZ_JACHBB010000004.1"/>
</dbReference>
<reference evidence="1 2" key="1">
    <citation type="submission" date="2020-08" db="EMBL/GenBank/DDBJ databases">
        <title>Genomic Encyclopedia of Type Strains, Phase IV (KMG-V): Genome sequencing to study the core and pangenomes of soil and plant-associated prokaryotes.</title>
        <authorList>
            <person name="Whitman W."/>
        </authorList>
    </citation>
    <scope>NUCLEOTIDE SEQUENCE [LARGE SCALE GENOMIC DNA]</scope>
    <source>
        <strain evidence="1 2">SEMIA 4034</strain>
    </source>
</reference>
<comment type="caution">
    <text evidence="1">The sequence shown here is derived from an EMBL/GenBank/DDBJ whole genome shotgun (WGS) entry which is preliminary data.</text>
</comment>
<proteinExistence type="predicted"/>
<protein>
    <recommendedName>
        <fullName evidence="3">DUF2163 domain-containing protein</fullName>
    </recommendedName>
</protein>
<dbReference type="EMBL" id="JACHBC010000004">
    <property type="protein sequence ID" value="MBB5560661.1"/>
    <property type="molecule type" value="Genomic_DNA"/>
</dbReference>
<evidence type="ECO:0000313" key="2">
    <source>
        <dbReference type="Proteomes" id="UP000528824"/>
    </source>
</evidence>
<dbReference type="Proteomes" id="UP000528824">
    <property type="component" value="Unassembled WGS sequence"/>
</dbReference>
<dbReference type="AlphaFoldDB" id="A0A7W8XEG1"/>
<accession>A0A7W8XEG1</accession>
<name>A0A7W8XEG1_9HYPH</name>
<sequence>MAYDVNYVPSAVLDRLRSSTLLGLFMRVATDPSLHIWFGVHDLPARFDSIDPDGTIYLGAGRLVGLPSLEILLNGTSDAVDFTMSGVDPASGSRLIDSIPEVRGALVHVGITTLDDYYQPMTEIIPLWQGVAARTAESMPVVSGREQPTLSLSLSVVAGENMRSRPSRALWSSAQQHAVSPTDDFCNNTIRYSRGVQPAWPNF</sequence>